<evidence type="ECO:0000259" key="12">
    <source>
        <dbReference type="PROSITE" id="PS50135"/>
    </source>
</evidence>
<keyword evidence="7 8" id="KW-0539">Nucleus</keyword>
<evidence type="ECO:0000256" key="7">
    <source>
        <dbReference type="ARBA" id="ARBA00023242"/>
    </source>
</evidence>
<reference evidence="16" key="1">
    <citation type="submission" date="2021-03" db="EMBL/GenBank/DDBJ databases">
        <authorList>
            <person name="Tagirdzhanova G."/>
        </authorList>
    </citation>
    <scope>NUCLEOTIDE SEQUENCE</scope>
</reference>
<feature type="compositionally biased region" description="Polar residues" evidence="10">
    <location>
        <begin position="391"/>
        <end position="433"/>
    </location>
</feature>
<dbReference type="Gene3D" id="3.30.60.90">
    <property type="match status" value="1"/>
</dbReference>
<dbReference type="GO" id="GO:0006357">
    <property type="term" value="P:regulation of transcription by RNA polymerase II"/>
    <property type="evidence" value="ECO:0007669"/>
    <property type="project" value="InterPro"/>
</dbReference>
<dbReference type="SUPFAM" id="SSF46689">
    <property type="entry name" value="Homeodomain-like"/>
    <property type="match status" value="2"/>
</dbReference>
<name>A0A8H3IVU8_9LECA</name>
<evidence type="ECO:0000259" key="13">
    <source>
        <dbReference type="PROSITE" id="PS50934"/>
    </source>
</evidence>
<proteinExistence type="predicted"/>
<evidence type="ECO:0000256" key="8">
    <source>
        <dbReference type="PIRNR" id="PIRNR025024"/>
    </source>
</evidence>
<dbReference type="Pfam" id="PF00249">
    <property type="entry name" value="Myb_DNA-binding"/>
    <property type="match status" value="1"/>
</dbReference>
<organism evidence="16 17">
    <name type="scientific">Heterodermia speciosa</name>
    <dbReference type="NCBI Taxonomy" id="116794"/>
    <lineage>
        <taxon>Eukaryota</taxon>
        <taxon>Fungi</taxon>
        <taxon>Dikarya</taxon>
        <taxon>Ascomycota</taxon>
        <taxon>Pezizomycotina</taxon>
        <taxon>Lecanoromycetes</taxon>
        <taxon>OSLEUM clade</taxon>
        <taxon>Lecanoromycetidae</taxon>
        <taxon>Caliciales</taxon>
        <taxon>Physciaceae</taxon>
        <taxon>Heterodermia</taxon>
    </lineage>
</organism>
<dbReference type="FunFam" id="1.10.10.60:FF:000115">
    <property type="entry name" value="Transcriptional adapter 2"/>
    <property type="match status" value="1"/>
</dbReference>
<dbReference type="InterPro" id="IPR017884">
    <property type="entry name" value="SANT_dom"/>
</dbReference>
<feature type="domain" description="HTH myb-type" evidence="15">
    <location>
        <begin position="82"/>
        <end position="130"/>
    </location>
</feature>
<dbReference type="SUPFAM" id="SSF57850">
    <property type="entry name" value="RING/U-box"/>
    <property type="match status" value="1"/>
</dbReference>
<feature type="domain" description="Myb-like" evidence="11">
    <location>
        <begin position="82"/>
        <end position="126"/>
    </location>
</feature>
<evidence type="ECO:0000313" key="16">
    <source>
        <dbReference type="EMBL" id="CAF9930245.1"/>
    </source>
</evidence>
<keyword evidence="4" id="KW-0862">Zinc</keyword>
<keyword evidence="5 8" id="KW-0805">Transcription regulation</keyword>
<dbReference type="Pfam" id="PF04433">
    <property type="entry name" value="SWIRM"/>
    <property type="match status" value="1"/>
</dbReference>
<dbReference type="Proteomes" id="UP000664521">
    <property type="component" value="Unassembled WGS sequence"/>
</dbReference>
<dbReference type="FunFam" id="3.30.60.90:FF:000008">
    <property type="entry name" value="Transcriptional adapter 2"/>
    <property type="match status" value="1"/>
</dbReference>
<evidence type="ECO:0000256" key="10">
    <source>
        <dbReference type="SAM" id="MobiDB-lite"/>
    </source>
</evidence>
<evidence type="ECO:0000259" key="11">
    <source>
        <dbReference type="PROSITE" id="PS50090"/>
    </source>
</evidence>
<evidence type="ECO:0000256" key="3">
    <source>
        <dbReference type="ARBA" id="ARBA00022771"/>
    </source>
</evidence>
<dbReference type="SMART" id="SM00291">
    <property type="entry name" value="ZnF_ZZ"/>
    <property type="match status" value="1"/>
</dbReference>
<dbReference type="SMART" id="SM00717">
    <property type="entry name" value="SANT"/>
    <property type="match status" value="1"/>
</dbReference>
<accession>A0A8H3IVU8</accession>
<dbReference type="PROSITE" id="PS51294">
    <property type="entry name" value="HTH_MYB"/>
    <property type="match status" value="1"/>
</dbReference>
<sequence>MGVIRKKTISRGTEGGLKYICDFCSADITSTVRIHCADETCKDFDLCVPCFAEGKTSRDHDPRIHAFSVIEQHSIPIYTKDWGADEELLLLEGAEVYGLGSWADIADHIGGYRTREEVREHYIKTYVDSSKFPLPERADPNNLQLLEENPRERFQARKKRRIEDRKEAAKAAPPATPKQKPTASVPACHEVQGYMPGRLEFETEFANEAEEAVQHMQFDPGDGRNPRTGEDEPEMELKLVMMDIYNSKLTARADRKRVIFEHVLLEYRKNTAIDKKRTKEERDLNSKAKPFARMMNHGDYDEFTKSLEHEHNLRQAIGQLQDWRHMSIGDLKTGEKYESDKQTRAARPAPTGQFDRLAGVRPVKPTPPIEIPSATTALTAPELPERLSRAHPTTNGVQSATAPPSQRTTTKSPLTYGTPNTANQPPSVLTNGHTPAKTRYSIPNLPGTQSLKLTNENATDLHLLSKEEIELCSVLRLMPKAYLAIKQGVIGEAVKAGGVLKRKGVREICKIDPTKSTRLFDFFVHSGWIQKA</sequence>
<dbReference type="AlphaFoldDB" id="A0A8H3IVU8"/>
<dbReference type="InterPro" id="IPR055141">
    <property type="entry name" value="TADA2A_B-like_dom"/>
</dbReference>
<evidence type="ECO:0000256" key="4">
    <source>
        <dbReference type="ARBA" id="ARBA00022833"/>
    </source>
</evidence>
<evidence type="ECO:0000256" key="5">
    <source>
        <dbReference type="ARBA" id="ARBA00023015"/>
    </source>
</evidence>
<evidence type="ECO:0000256" key="2">
    <source>
        <dbReference type="ARBA" id="ARBA00022723"/>
    </source>
</evidence>
<dbReference type="GO" id="GO:0006338">
    <property type="term" value="P:chromatin remodeling"/>
    <property type="evidence" value="ECO:0007669"/>
    <property type="project" value="TreeGrafter"/>
</dbReference>
<feature type="domain" description="ZZ-type" evidence="12">
    <location>
        <begin position="16"/>
        <end position="75"/>
    </location>
</feature>
<dbReference type="Gene3D" id="1.10.10.10">
    <property type="entry name" value="Winged helix-like DNA-binding domain superfamily/Winged helix DNA-binding domain"/>
    <property type="match status" value="1"/>
</dbReference>
<dbReference type="InterPro" id="IPR009057">
    <property type="entry name" value="Homeodomain-like_sf"/>
</dbReference>
<evidence type="ECO:0000259" key="14">
    <source>
        <dbReference type="PROSITE" id="PS51293"/>
    </source>
</evidence>
<dbReference type="GO" id="GO:0003713">
    <property type="term" value="F:transcription coactivator activity"/>
    <property type="evidence" value="ECO:0007669"/>
    <property type="project" value="InterPro"/>
</dbReference>
<feature type="compositionally biased region" description="Low complexity" evidence="10">
    <location>
        <begin position="170"/>
        <end position="183"/>
    </location>
</feature>
<dbReference type="InterPro" id="IPR036388">
    <property type="entry name" value="WH-like_DNA-bd_sf"/>
</dbReference>
<evidence type="ECO:0000256" key="9">
    <source>
        <dbReference type="PROSITE-ProRule" id="PRU00228"/>
    </source>
</evidence>
<dbReference type="InterPro" id="IPR041983">
    <property type="entry name" value="ADA2-like_ZZ"/>
</dbReference>
<keyword evidence="17" id="KW-1185">Reference proteome</keyword>
<dbReference type="Gene3D" id="1.10.10.60">
    <property type="entry name" value="Homeodomain-like"/>
    <property type="match status" value="1"/>
</dbReference>
<dbReference type="PROSITE" id="PS01357">
    <property type="entry name" value="ZF_ZZ_1"/>
    <property type="match status" value="1"/>
</dbReference>
<keyword evidence="3 9" id="KW-0863">Zinc-finger</keyword>
<feature type="compositionally biased region" description="Basic and acidic residues" evidence="10">
    <location>
        <begin position="148"/>
        <end position="169"/>
    </location>
</feature>
<dbReference type="InterPro" id="IPR043145">
    <property type="entry name" value="Znf_ZZ_sf"/>
</dbReference>
<protein>
    <recommendedName>
        <fullName evidence="8">Transcriptional adapter 2</fullName>
    </recommendedName>
</protein>
<evidence type="ECO:0000256" key="1">
    <source>
        <dbReference type="ARBA" id="ARBA00004123"/>
    </source>
</evidence>
<dbReference type="CDD" id="cd02335">
    <property type="entry name" value="ZZ_ADA2"/>
    <property type="match status" value="1"/>
</dbReference>
<feature type="domain" description="SANT" evidence="14">
    <location>
        <begin position="77"/>
        <end position="130"/>
    </location>
</feature>
<dbReference type="PANTHER" id="PTHR12374:SF20">
    <property type="entry name" value="TRANSCRIPTIONAL ADAPTER 2-ALPHA"/>
    <property type="match status" value="1"/>
</dbReference>
<feature type="region of interest" description="Disordered" evidence="10">
    <location>
        <begin position="133"/>
        <end position="186"/>
    </location>
</feature>
<dbReference type="OrthoDB" id="270417at2759"/>
<dbReference type="PROSITE" id="PS50090">
    <property type="entry name" value="MYB_LIKE"/>
    <property type="match status" value="1"/>
</dbReference>
<keyword evidence="2" id="KW-0479">Metal-binding</keyword>
<dbReference type="PANTHER" id="PTHR12374">
    <property type="entry name" value="TRANSCRIPTIONAL ADAPTOR 2 ADA2 -RELATED"/>
    <property type="match status" value="1"/>
</dbReference>
<dbReference type="GO" id="GO:0008270">
    <property type="term" value="F:zinc ion binding"/>
    <property type="evidence" value="ECO:0007669"/>
    <property type="project" value="UniProtKB-KW"/>
</dbReference>
<dbReference type="Pfam" id="PF00569">
    <property type="entry name" value="ZZ"/>
    <property type="match status" value="1"/>
</dbReference>
<dbReference type="EMBL" id="CAJPDS010000055">
    <property type="protein sequence ID" value="CAF9930245.1"/>
    <property type="molecule type" value="Genomic_DNA"/>
</dbReference>
<comment type="subcellular location">
    <subcellularLocation>
        <location evidence="1 8">Nucleus</location>
    </subcellularLocation>
</comment>
<feature type="region of interest" description="Disordered" evidence="10">
    <location>
        <begin position="389"/>
        <end position="436"/>
    </location>
</feature>
<dbReference type="CDD" id="cd00167">
    <property type="entry name" value="SANT"/>
    <property type="match status" value="1"/>
</dbReference>
<evidence type="ECO:0000256" key="6">
    <source>
        <dbReference type="ARBA" id="ARBA00023163"/>
    </source>
</evidence>
<dbReference type="InterPro" id="IPR017930">
    <property type="entry name" value="Myb_dom"/>
</dbReference>
<keyword evidence="6 8" id="KW-0804">Transcription</keyword>
<dbReference type="InterPro" id="IPR000433">
    <property type="entry name" value="Znf_ZZ"/>
</dbReference>
<dbReference type="GO" id="GO:0003682">
    <property type="term" value="F:chromatin binding"/>
    <property type="evidence" value="ECO:0007669"/>
    <property type="project" value="TreeGrafter"/>
</dbReference>
<dbReference type="PROSITE" id="PS51293">
    <property type="entry name" value="SANT"/>
    <property type="match status" value="1"/>
</dbReference>
<dbReference type="GO" id="GO:0005634">
    <property type="term" value="C:nucleus"/>
    <property type="evidence" value="ECO:0007669"/>
    <property type="project" value="UniProtKB-SubCell"/>
</dbReference>
<dbReference type="GO" id="GO:0070461">
    <property type="term" value="C:SAGA-type complex"/>
    <property type="evidence" value="ECO:0007669"/>
    <property type="project" value="TreeGrafter"/>
</dbReference>
<dbReference type="PROSITE" id="PS50135">
    <property type="entry name" value="ZF_ZZ_2"/>
    <property type="match status" value="1"/>
</dbReference>
<feature type="domain" description="SWIRM" evidence="13">
    <location>
        <begin position="444"/>
        <end position="532"/>
    </location>
</feature>
<comment type="caution">
    <text evidence="16">The sequence shown here is derived from an EMBL/GenBank/DDBJ whole genome shotgun (WGS) entry which is preliminary data.</text>
</comment>
<dbReference type="FunFam" id="1.10.10.10:FF:000087">
    <property type="entry name" value="Transcriptional adapter 2"/>
    <property type="match status" value="1"/>
</dbReference>
<dbReference type="Pfam" id="PF22941">
    <property type="entry name" value="TADA2A-like_3rd"/>
    <property type="match status" value="1"/>
</dbReference>
<dbReference type="InterPro" id="IPR001005">
    <property type="entry name" value="SANT/Myb"/>
</dbReference>
<dbReference type="PIRSF" id="PIRSF025024">
    <property type="entry name" value="Transcriptional_adaptor_2"/>
    <property type="match status" value="1"/>
</dbReference>
<evidence type="ECO:0000313" key="17">
    <source>
        <dbReference type="Proteomes" id="UP000664521"/>
    </source>
</evidence>
<evidence type="ECO:0000259" key="15">
    <source>
        <dbReference type="PROSITE" id="PS51294"/>
    </source>
</evidence>
<dbReference type="InterPro" id="IPR016827">
    <property type="entry name" value="Ada2/TADA2"/>
</dbReference>
<dbReference type="InterPro" id="IPR007526">
    <property type="entry name" value="SWIRM"/>
</dbReference>
<dbReference type="PROSITE" id="PS50934">
    <property type="entry name" value="SWIRM"/>
    <property type="match status" value="1"/>
</dbReference>
<gene>
    <name evidence="16" type="primary">ADA2</name>
    <name evidence="16" type="ORF">HETSPECPRED_007581</name>
</gene>